<keyword evidence="3" id="KW-1185">Reference proteome</keyword>
<proteinExistence type="predicted"/>
<dbReference type="HOGENOM" id="CLU_1036655_0_0_2"/>
<dbReference type="PANTHER" id="PTHR43252:SF5">
    <property type="entry name" value="TRANSCRIPTIONAL REGULATOR, PADR-LIKE FAMILY"/>
    <property type="match status" value="1"/>
</dbReference>
<dbReference type="SUPFAM" id="SSF46785">
    <property type="entry name" value="Winged helix' DNA-binding domain"/>
    <property type="match status" value="1"/>
</dbReference>
<dbReference type="Pfam" id="PF03551">
    <property type="entry name" value="PadR"/>
    <property type="match status" value="1"/>
</dbReference>
<dbReference type="PATRIC" id="fig|414004.10.peg.1557"/>
<evidence type="ECO:0000313" key="3">
    <source>
        <dbReference type="Proteomes" id="UP000000758"/>
    </source>
</evidence>
<name>A0RYA5_CENSY</name>
<dbReference type="AlphaFoldDB" id="A0RYA5"/>
<dbReference type="EMBL" id="DP000238">
    <property type="protein sequence ID" value="ABK78322.1"/>
    <property type="molecule type" value="Genomic_DNA"/>
</dbReference>
<dbReference type="PANTHER" id="PTHR43252">
    <property type="entry name" value="TRANSCRIPTIONAL REGULATOR YQJI"/>
    <property type="match status" value="1"/>
</dbReference>
<sequence length="268" mass="29803">MRGRVCVPFRRQGHAESTPDTRQDFMGGSTCLLGMTKSGGANRCTTRSAPAGRQMRLPYRRGRAACIWTRSLLHDRAPAGFRARPRPAKKSLYIASDILWIMSEWFQRVGSSIPRGFSRYFILEVLQESPCTGKEIIDHATRKSEGDWKPSPGLIYPLLGRLLDEGMVEETGGGKYGITEKGKATAQDVGKIHEAVRKQLDVLARVGNAGRFVAMDLLERITVMGTMLSANASNMTDQEVRGYRKFLETELEKVCGRPPKGGKEIKIE</sequence>
<gene>
    <name evidence="2" type="ordered locus">CENSYa_1708</name>
</gene>
<reference evidence="2 3" key="1">
    <citation type="journal article" date="2006" name="Proc. Natl. Acad. Sci. U.S.A.">
        <title>Genomic analysis of the uncultivated marine crenarchaeote Cenarchaeum symbiosum.</title>
        <authorList>
            <person name="Hallam S.J."/>
            <person name="Konstantinidis K.T."/>
            <person name="Putnam N."/>
            <person name="Schleper C."/>
            <person name="Watanabe Y."/>
            <person name="Sugahara J."/>
            <person name="Preston C."/>
            <person name="de la Torre J."/>
            <person name="Richardson P.M."/>
            <person name="DeLong E.F."/>
        </authorList>
    </citation>
    <scope>NUCLEOTIDE SEQUENCE [LARGE SCALE GENOMIC DNA]</scope>
    <source>
        <strain evidence="3">A</strain>
    </source>
</reference>
<dbReference type="InterPro" id="IPR005149">
    <property type="entry name" value="Tscrpt_reg_PadR_N"/>
</dbReference>
<dbReference type="KEGG" id="csy:CENSYa_1708"/>
<dbReference type="Gene3D" id="1.10.10.10">
    <property type="entry name" value="Winged helix-like DNA-binding domain superfamily/Winged helix DNA-binding domain"/>
    <property type="match status" value="1"/>
</dbReference>
<dbReference type="Proteomes" id="UP000000758">
    <property type="component" value="Chromosome"/>
</dbReference>
<dbReference type="EnsemblBacteria" id="ABK78322">
    <property type="protein sequence ID" value="ABK78322"/>
    <property type="gene ID" value="CENSYa_1708"/>
</dbReference>
<feature type="domain" description="Transcription regulator PadR N-terminal" evidence="1">
    <location>
        <begin position="122"/>
        <end position="186"/>
    </location>
</feature>
<dbReference type="STRING" id="414004.CENSYa_1708"/>
<dbReference type="InterPro" id="IPR036390">
    <property type="entry name" value="WH_DNA-bd_sf"/>
</dbReference>
<evidence type="ECO:0000259" key="1">
    <source>
        <dbReference type="Pfam" id="PF03551"/>
    </source>
</evidence>
<protein>
    <submittedName>
        <fullName evidence="2">Transcriptional regulator</fullName>
    </submittedName>
</protein>
<dbReference type="InterPro" id="IPR036388">
    <property type="entry name" value="WH-like_DNA-bd_sf"/>
</dbReference>
<evidence type="ECO:0000313" key="2">
    <source>
        <dbReference type="EMBL" id="ABK78322.1"/>
    </source>
</evidence>
<organism evidence="2 3">
    <name type="scientific">Cenarchaeum symbiosum (strain A)</name>
    <dbReference type="NCBI Taxonomy" id="414004"/>
    <lineage>
        <taxon>Archaea</taxon>
        <taxon>Nitrososphaerota</taxon>
        <taxon>Candidatus Cenarchaeales</taxon>
        <taxon>Candidatus Cenarchaeaceae</taxon>
        <taxon>Candidatus Cenarchaeum</taxon>
    </lineage>
</organism>
<accession>A0RYA5</accession>